<keyword evidence="12" id="KW-1208">Phospholipid metabolism</keyword>
<proteinExistence type="predicted"/>
<evidence type="ECO:0000256" key="1">
    <source>
        <dbReference type="ARBA" id="ARBA00001928"/>
    </source>
</evidence>
<reference evidence="19" key="1">
    <citation type="submission" date="2022-10" db="EMBL/GenBank/DDBJ databases">
        <authorList>
            <person name="Chen Y."/>
            <person name="Dougan E. K."/>
            <person name="Chan C."/>
            <person name="Rhodes N."/>
            <person name="Thang M."/>
        </authorList>
    </citation>
    <scope>NUCLEOTIDE SEQUENCE</scope>
</reference>
<dbReference type="EMBL" id="CAMXCT010001779">
    <property type="protein sequence ID" value="CAI3992989.1"/>
    <property type="molecule type" value="Genomic_DNA"/>
</dbReference>
<evidence type="ECO:0000313" key="20">
    <source>
        <dbReference type="EMBL" id="CAL1146364.1"/>
    </source>
</evidence>
<keyword evidence="9" id="KW-0443">Lipid metabolism</keyword>
<dbReference type="InterPro" id="IPR044256">
    <property type="entry name" value="HCF244-like"/>
</dbReference>
<evidence type="ECO:0000256" key="8">
    <source>
        <dbReference type="ARBA" id="ARBA00022793"/>
    </source>
</evidence>
<keyword evidence="21" id="KW-1185">Reference proteome</keyword>
<feature type="region of interest" description="Disordered" evidence="17">
    <location>
        <begin position="1181"/>
        <end position="1220"/>
    </location>
</feature>
<feature type="region of interest" description="Disordered" evidence="17">
    <location>
        <begin position="489"/>
        <end position="537"/>
    </location>
</feature>
<keyword evidence="16" id="KW-0175">Coiled coil</keyword>
<dbReference type="Pfam" id="PF05368">
    <property type="entry name" value="NmrA"/>
    <property type="match status" value="1"/>
</dbReference>
<dbReference type="NCBIfam" id="TIGR00163">
    <property type="entry name" value="PS_decarb"/>
    <property type="match status" value="1"/>
</dbReference>
<keyword evidence="8" id="KW-0210">Decarboxylase</keyword>
<dbReference type="OrthoDB" id="419598at2759"/>
<keyword evidence="13" id="KW-0604">Photosystem II</keyword>
<evidence type="ECO:0000256" key="16">
    <source>
        <dbReference type="SAM" id="Coils"/>
    </source>
</evidence>
<dbReference type="GO" id="GO:0008654">
    <property type="term" value="P:phospholipid biosynthetic process"/>
    <property type="evidence" value="ECO:0007669"/>
    <property type="project" value="UniProtKB-KW"/>
</dbReference>
<evidence type="ECO:0000256" key="9">
    <source>
        <dbReference type="ARBA" id="ARBA00023098"/>
    </source>
</evidence>
<dbReference type="EC" id="4.1.1.65" evidence="4"/>
<dbReference type="PANTHER" id="PTHR47128:SF2">
    <property type="entry name" value="PROTEIN HIGH CHLOROPHYLL FLUORESCENCE PHENOTYPE 244, CHLOROPLASTIC"/>
    <property type="match status" value="1"/>
</dbReference>
<dbReference type="InterPro" id="IPR003817">
    <property type="entry name" value="PS_Dcarbxylase"/>
</dbReference>
<evidence type="ECO:0000256" key="4">
    <source>
        <dbReference type="ARBA" id="ARBA00012243"/>
    </source>
</evidence>
<dbReference type="EMBL" id="CAMXCT020001779">
    <property type="protein sequence ID" value="CAL1146364.1"/>
    <property type="molecule type" value="Genomic_DNA"/>
</dbReference>
<evidence type="ECO:0000256" key="13">
    <source>
        <dbReference type="ARBA" id="ARBA00023276"/>
    </source>
</evidence>
<evidence type="ECO:0000313" key="21">
    <source>
        <dbReference type="Proteomes" id="UP001152797"/>
    </source>
</evidence>
<evidence type="ECO:0000256" key="17">
    <source>
        <dbReference type="SAM" id="MobiDB-lite"/>
    </source>
</evidence>
<dbReference type="SUPFAM" id="SSF51735">
    <property type="entry name" value="NAD(P)-binding Rossmann-fold domains"/>
    <property type="match status" value="1"/>
</dbReference>
<evidence type="ECO:0000256" key="14">
    <source>
        <dbReference type="ARBA" id="ARBA00023317"/>
    </source>
</evidence>
<feature type="coiled-coil region" evidence="16">
    <location>
        <begin position="710"/>
        <end position="737"/>
    </location>
</feature>
<dbReference type="GO" id="GO:0015979">
    <property type="term" value="P:photosynthesis"/>
    <property type="evidence" value="ECO:0007669"/>
    <property type="project" value="UniProtKB-KW"/>
</dbReference>
<feature type="compositionally biased region" description="Polar residues" evidence="17">
    <location>
        <begin position="1202"/>
        <end position="1212"/>
    </location>
</feature>
<keyword evidence="6" id="KW-0602">Photosynthesis</keyword>
<evidence type="ECO:0000256" key="10">
    <source>
        <dbReference type="ARBA" id="ARBA00023209"/>
    </source>
</evidence>
<keyword evidence="14" id="KW-0670">Pyruvate</keyword>
<feature type="domain" description="NmrA-like" evidence="18">
    <location>
        <begin position="868"/>
        <end position="1103"/>
    </location>
</feature>
<gene>
    <name evidence="19" type="ORF">C1SCF055_LOCUS19778</name>
</gene>
<dbReference type="GO" id="GO:0004609">
    <property type="term" value="F:phosphatidylserine decarboxylase activity"/>
    <property type="evidence" value="ECO:0007669"/>
    <property type="project" value="UniProtKB-EC"/>
</dbReference>
<evidence type="ECO:0000256" key="12">
    <source>
        <dbReference type="ARBA" id="ARBA00023264"/>
    </source>
</evidence>
<dbReference type="EMBL" id="CAMXCT030001779">
    <property type="protein sequence ID" value="CAL4780301.1"/>
    <property type="molecule type" value="Genomic_DNA"/>
</dbReference>
<dbReference type="Pfam" id="PF02666">
    <property type="entry name" value="PS_Dcarbxylase"/>
    <property type="match status" value="1"/>
</dbReference>
<dbReference type="GO" id="GO:0009536">
    <property type="term" value="C:plastid"/>
    <property type="evidence" value="ECO:0007669"/>
    <property type="project" value="UniProtKB-SubCell"/>
</dbReference>
<evidence type="ECO:0000256" key="5">
    <source>
        <dbReference type="ARBA" id="ARBA00022516"/>
    </source>
</evidence>
<name>A0A9P1FX85_9DINO</name>
<dbReference type="GO" id="GO:0009523">
    <property type="term" value="C:photosystem II"/>
    <property type="evidence" value="ECO:0007669"/>
    <property type="project" value="UniProtKB-KW"/>
</dbReference>
<dbReference type="Proteomes" id="UP001152797">
    <property type="component" value="Unassembled WGS sequence"/>
</dbReference>
<dbReference type="InterPro" id="IPR008030">
    <property type="entry name" value="NmrA-like"/>
</dbReference>
<evidence type="ECO:0000256" key="2">
    <source>
        <dbReference type="ARBA" id="ARBA00004474"/>
    </source>
</evidence>
<comment type="pathway">
    <text evidence="15">Phospholipid metabolism; phosphatidylethanolamine biosynthesis.</text>
</comment>
<dbReference type="CDD" id="cd05243">
    <property type="entry name" value="SDR_a5"/>
    <property type="match status" value="1"/>
</dbReference>
<dbReference type="InterPro" id="IPR033177">
    <property type="entry name" value="PSD-B"/>
</dbReference>
<keyword evidence="5" id="KW-0444">Lipid biosynthesis</keyword>
<dbReference type="PANTHER" id="PTHR47128">
    <property type="match status" value="1"/>
</dbReference>
<dbReference type="CDD" id="cd22961">
    <property type="entry name" value="DD_TEX55-like"/>
    <property type="match status" value="1"/>
</dbReference>
<comment type="subcellular location">
    <subcellularLocation>
        <location evidence="2">Plastid</location>
    </subcellularLocation>
</comment>
<feature type="compositionally biased region" description="Basic and acidic residues" evidence="17">
    <location>
        <begin position="1181"/>
        <end position="1197"/>
    </location>
</feature>
<comment type="caution">
    <text evidence="19">The sequence shown here is derived from an EMBL/GenBank/DDBJ whole genome shotgun (WGS) entry which is preliminary data.</text>
</comment>
<dbReference type="Gene3D" id="3.40.50.720">
    <property type="entry name" value="NAD(P)-binding Rossmann-like Domain"/>
    <property type="match status" value="1"/>
</dbReference>
<keyword evidence="11" id="KW-0456">Lyase</keyword>
<sequence>MKRFQSLRRFKWSDVPKRRRQLTYIMSAVAFSTYTLESKFKECIEIVGNKADITEPHTMFWLRVLFGRMRSRWVGAATDMRVPVALRSSLYSLFAWRYGVALEEVRYPLDAFPTFNDFFSRKLVEGARPISHVPKGLVSPVDCTVTTVGQISEDNNRVEQVKGSTYNIRSFLGFDPRENAKEDSELHYVVLYLAPGNYHRIHSPCEVTVSKGRHFCGELLPVRPWFLQRFNDVLAVNERVALTGQWQFGLMNLVAVGAANTGSIFLDFDHKLKTNRLRDIAVHCGGDISDKLYPSGVQLRCGDPVGGFRMGSTVVLVFESPKGFEWSVAPGDSLKVGQPLGQVACWSLSVQNYAFEEQFPAAQPKWGQPLCIDVMRPLATAQVAIRAEELRYSLPLNGCIKDMAVCLKVKPAKPGKAALDRNIEGGPAEKLSASLKDSTAVTRDYLERHKLLQYIQSMLHAVIQAKPHDPFPFMMAQLAAACARPSRRARRHSCPSPAQPPKEVTGGSRDLELASDPGCVPSVASTTSGAPDIFSDPGCHQDVQKEVNMVEESSMEPREALASLPWQVEAPPKPAVQLEVQRRPSVDGKADGFRFLRTGLHLQRRTSADGKGKSLVAVPPTKQESIASKAVARELISEDNKSQSGEQYNELARLRGNLRRQLEEAVEDGKLVSAVEKAVSLMTGQEDDEVRIRRELVQLKIEHKELSLYSDRLKRDLRELRRVNLDLRRRLAQLSMSRPNAEAMAAPAEPRRWMPVLAATTAASATAFVAGTGRSGAPARPVAPAAPAAPALRGAPHVATSSSSLAAPAVLGLGGLGVCGALARKQRKGGQKGVTARKATITASMETQPAVEEEAWAWAKKDSTPVKKTSVLVLGATGTIGRQILRALRNAGYSVRCMLRNRADRPFSFLVDWGATVVEGSLLRPESLPSALVGIHTVIDCATARPEEDVYNIDWEGKKRLIQCAKEMKIQRYVFCSIKDCDKYQTVPLMQIKYLTEKFLKDSGIRHTILRISGLMQPLISQYAVSVLDDQKVWGDDGSMPGIAYIDSQDVSRMMASAMIKERTVGQTLTLTGPKVWSTNDVIKLCEELSGRDADVNVVSNQQMQLTMAAAGCFDWTVDVAERLKFVEVNQQGSPDSPMLMTEDTYQTLGMEPSGTRKLEEYIGEYYRRVFKKLTKGKYEAEPGELEKEKAESEAKLKQALSQDFPSDTTDQLPAGQPEEEEVTVAYQRDVAERLQKFFEDKVLSEMEDEKNAWFGWVPLAEVFNGRSAPSLALGWGESEAMMGFSLGLFTEWATDVDVARQIDLVLAIFSPPS</sequence>
<comment type="cofactor">
    <cofactor evidence="1">
        <name>pyruvate</name>
        <dbReference type="ChEBI" id="CHEBI:15361"/>
    </cofactor>
</comment>
<organism evidence="19">
    <name type="scientific">Cladocopium goreaui</name>
    <dbReference type="NCBI Taxonomy" id="2562237"/>
    <lineage>
        <taxon>Eukaryota</taxon>
        <taxon>Sar</taxon>
        <taxon>Alveolata</taxon>
        <taxon>Dinophyceae</taxon>
        <taxon>Suessiales</taxon>
        <taxon>Symbiodiniaceae</taxon>
        <taxon>Cladocopium</taxon>
    </lineage>
</organism>
<evidence type="ECO:0000256" key="7">
    <source>
        <dbReference type="ARBA" id="ARBA00022640"/>
    </source>
</evidence>
<comment type="pathway">
    <text evidence="3">Lipid metabolism.</text>
</comment>
<keyword evidence="7" id="KW-0934">Plastid</keyword>
<evidence type="ECO:0000256" key="11">
    <source>
        <dbReference type="ARBA" id="ARBA00023239"/>
    </source>
</evidence>
<dbReference type="InterPro" id="IPR036291">
    <property type="entry name" value="NAD(P)-bd_dom_sf"/>
</dbReference>
<evidence type="ECO:0000256" key="6">
    <source>
        <dbReference type="ARBA" id="ARBA00022531"/>
    </source>
</evidence>
<accession>A0A9P1FX85</accession>
<reference evidence="20" key="2">
    <citation type="submission" date="2024-04" db="EMBL/GenBank/DDBJ databases">
        <authorList>
            <person name="Chen Y."/>
            <person name="Shah S."/>
            <person name="Dougan E. K."/>
            <person name="Thang M."/>
            <person name="Chan C."/>
        </authorList>
    </citation>
    <scope>NUCLEOTIDE SEQUENCE [LARGE SCALE GENOMIC DNA]</scope>
</reference>
<evidence type="ECO:0000313" key="19">
    <source>
        <dbReference type="EMBL" id="CAI3992989.1"/>
    </source>
</evidence>
<evidence type="ECO:0000256" key="3">
    <source>
        <dbReference type="ARBA" id="ARBA00005189"/>
    </source>
</evidence>
<keyword evidence="10" id="KW-0594">Phospholipid biosynthesis</keyword>
<evidence type="ECO:0000256" key="15">
    <source>
        <dbReference type="ARBA" id="ARBA00024326"/>
    </source>
</evidence>
<evidence type="ECO:0000259" key="18">
    <source>
        <dbReference type="Pfam" id="PF05368"/>
    </source>
</evidence>
<protein>
    <recommendedName>
        <fullName evidence="4">phosphatidylserine decarboxylase</fullName>
        <ecNumber evidence="4">4.1.1.65</ecNumber>
    </recommendedName>
</protein>